<feature type="signal peptide" evidence="2">
    <location>
        <begin position="1"/>
        <end position="23"/>
    </location>
</feature>
<dbReference type="OrthoDB" id="5567186at2"/>
<keyword evidence="1" id="KW-1133">Transmembrane helix</keyword>
<organism evidence="3 4">
    <name type="scientific">Methylomonas methanica</name>
    <dbReference type="NCBI Taxonomy" id="421"/>
    <lineage>
        <taxon>Bacteria</taxon>
        <taxon>Pseudomonadati</taxon>
        <taxon>Pseudomonadota</taxon>
        <taxon>Gammaproteobacteria</taxon>
        <taxon>Methylococcales</taxon>
        <taxon>Methylococcaceae</taxon>
        <taxon>Methylomonas</taxon>
    </lineage>
</organism>
<dbReference type="Gene3D" id="2.60.120.200">
    <property type="match status" value="1"/>
</dbReference>
<dbReference type="EMBL" id="LUUG01000082">
    <property type="protein sequence ID" value="OAI02746.1"/>
    <property type="molecule type" value="Genomic_DNA"/>
</dbReference>
<keyword evidence="1" id="KW-0472">Membrane</keyword>
<dbReference type="Proteomes" id="UP000078090">
    <property type="component" value="Unassembled WGS sequence"/>
</dbReference>
<dbReference type="InterPro" id="IPR013320">
    <property type="entry name" value="ConA-like_dom_sf"/>
</dbReference>
<evidence type="ECO:0000256" key="1">
    <source>
        <dbReference type="SAM" id="Phobius"/>
    </source>
</evidence>
<keyword evidence="2" id="KW-0732">Signal</keyword>
<accession>A0A177MAK5</accession>
<keyword evidence="1" id="KW-0812">Transmembrane</keyword>
<proteinExistence type="predicted"/>
<evidence type="ECO:0000313" key="4">
    <source>
        <dbReference type="Proteomes" id="UP000078090"/>
    </source>
</evidence>
<dbReference type="SUPFAM" id="SSF49899">
    <property type="entry name" value="Concanavalin A-like lectins/glucanases"/>
    <property type="match status" value="1"/>
</dbReference>
<dbReference type="AlphaFoldDB" id="A0A177MAK5"/>
<feature type="transmembrane region" description="Helical" evidence="1">
    <location>
        <begin position="255"/>
        <end position="274"/>
    </location>
</feature>
<evidence type="ECO:0000256" key="2">
    <source>
        <dbReference type="SAM" id="SignalP"/>
    </source>
</evidence>
<sequence>MQFKILLPSAILALSAIPTASSAQGVSLASGFTDFSTWSLYGSATAINATPGNGFTYSNLELTLPGTGGSAGAGFAPDATTLDFNQAFSFDFHFFIPANTGIRGDGLTFTLSDAPGVGGGGSDLGYAGLSNSLAFAVDTFNFGGEPESPSIQILQNGDVNPLAYTETGLGDSIRDPNWQWRATFTYTPSGLQDETGDLTGTIYHTDLGTFSVTATSVDLSNLGTAVAAGHQLYYGFTAANGLADDGHFVTSATPVPVPAAIWLFGTSVAGLFGFNRRRLA</sequence>
<reference evidence="3 4" key="1">
    <citation type="submission" date="2016-03" db="EMBL/GenBank/DDBJ databases">
        <authorList>
            <person name="Ploux O."/>
        </authorList>
    </citation>
    <scope>NUCLEOTIDE SEQUENCE [LARGE SCALE GENOMIC DNA]</scope>
    <source>
        <strain evidence="3 4">R-45363</strain>
    </source>
</reference>
<dbReference type="RefSeq" id="WP_064009151.1">
    <property type="nucleotide sequence ID" value="NZ_LUUG01000082.1"/>
</dbReference>
<protein>
    <submittedName>
        <fullName evidence="3">PEP-CTERM domain protein</fullName>
    </submittedName>
</protein>
<comment type="caution">
    <text evidence="3">The sequence shown here is derived from an EMBL/GenBank/DDBJ whole genome shotgun (WGS) entry which is preliminary data.</text>
</comment>
<name>A0A177MAK5_METMH</name>
<feature type="chain" id="PRO_5008067807" evidence="2">
    <location>
        <begin position="24"/>
        <end position="280"/>
    </location>
</feature>
<evidence type="ECO:0000313" key="3">
    <source>
        <dbReference type="EMBL" id="OAI02746.1"/>
    </source>
</evidence>
<gene>
    <name evidence="3" type="ORF">A1332_02270</name>
</gene>